<gene>
    <name evidence="2" type="ORF">NQ314_003284</name>
</gene>
<dbReference type="AlphaFoldDB" id="A0AAV8ZP58"/>
<evidence type="ECO:0000313" key="3">
    <source>
        <dbReference type="Proteomes" id="UP001162156"/>
    </source>
</evidence>
<keyword evidence="3" id="KW-1185">Reference proteome</keyword>
<organism evidence="2 3">
    <name type="scientific">Rhamnusium bicolor</name>
    <dbReference type="NCBI Taxonomy" id="1586634"/>
    <lineage>
        <taxon>Eukaryota</taxon>
        <taxon>Metazoa</taxon>
        <taxon>Ecdysozoa</taxon>
        <taxon>Arthropoda</taxon>
        <taxon>Hexapoda</taxon>
        <taxon>Insecta</taxon>
        <taxon>Pterygota</taxon>
        <taxon>Neoptera</taxon>
        <taxon>Endopterygota</taxon>
        <taxon>Coleoptera</taxon>
        <taxon>Polyphaga</taxon>
        <taxon>Cucujiformia</taxon>
        <taxon>Chrysomeloidea</taxon>
        <taxon>Cerambycidae</taxon>
        <taxon>Lepturinae</taxon>
        <taxon>Rhagiini</taxon>
        <taxon>Rhamnusium</taxon>
    </lineage>
</organism>
<dbReference type="PANTHER" id="PTHR47018">
    <property type="entry name" value="CXC DOMAIN-CONTAINING PROTEIN-RELATED"/>
    <property type="match status" value="1"/>
</dbReference>
<reference evidence="2" key="1">
    <citation type="journal article" date="2023" name="Insect Mol. Biol.">
        <title>Genome sequencing provides insights into the evolution of gene families encoding plant cell wall-degrading enzymes in longhorned beetles.</title>
        <authorList>
            <person name="Shin N.R."/>
            <person name="Okamura Y."/>
            <person name="Kirsch R."/>
            <person name="Pauchet Y."/>
        </authorList>
    </citation>
    <scope>NUCLEOTIDE SEQUENCE</scope>
    <source>
        <strain evidence="2">RBIC_L_NR</strain>
    </source>
</reference>
<evidence type="ECO:0000313" key="2">
    <source>
        <dbReference type="EMBL" id="KAJ8966822.1"/>
    </source>
</evidence>
<evidence type="ECO:0000256" key="1">
    <source>
        <dbReference type="SAM" id="MobiDB-lite"/>
    </source>
</evidence>
<name>A0AAV8ZP58_9CUCU</name>
<feature type="compositionally biased region" description="Polar residues" evidence="1">
    <location>
        <begin position="44"/>
        <end position="53"/>
    </location>
</feature>
<protein>
    <submittedName>
        <fullName evidence="2">Uncharacterized protein</fullName>
    </submittedName>
</protein>
<comment type="caution">
    <text evidence="2">The sequence shown here is derived from an EMBL/GenBank/DDBJ whole genome shotgun (WGS) entry which is preliminary data.</text>
</comment>
<feature type="compositionally biased region" description="Basic and acidic residues" evidence="1">
    <location>
        <begin position="30"/>
        <end position="41"/>
    </location>
</feature>
<accession>A0AAV8ZP58</accession>
<feature type="region of interest" description="Disordered" evidence="1">
    <location>
        <begin position="838"/>
        <end position="937"/>
    </location>
</feature>
<dbReference type="Proteomes" id="UP001162156">
    <property type="component" value="Unassembled WGS sequence"/>
</dbReference>
<sequence>MLSVQVVMPINVTRENVECEAIAESSLSDVKSKQSDVEGKTHQVKSTEGNDPATVSSPCACVLCLQGRKTFKGKEEHLLSCVSADAKHKFKSDTALTGNMELIYRINNKEAARETIFYHKEFYIQTLKENGDFEGKLEAFDLEAKLMKSFPKQISIISMNKSKIVKPKDGQLISNDLESITKGDIISKATLIIRDEIKKIKRSPLPKNLTSSNMIQGECDIPELIDQFYWELISSTGWAKSSYTVLEELETDATFTSIAKSDVCPEDIVRAPMLGTGLAFSNFDGFVDTTSGKDTLHDTVGMVYQNIIDEPEDSNENESNSNSIPDTNVEILDSNECSSTDSPYNKRPKYNETLLSLESPLRKCGVDTNDLKRIDLVWMLSHFLNLPNTPSWVGFNSIIHDDKSCQQRISYLTAINCSPINNAVVYETMKQCQRAANECKEVYMQVTYDLAISKIALQIQSKESPLFNNLFVHIGSFHIMMSYFKAIGKFIDGCGLSNIMVNSELLASGLVKSFLEGKHFNRCKHLHPIISLALQLLHFQVFLDESETKSEKPIITNEKSIKILEEYEKIEEKTLNGEHGKTPQFFMTYSYARYLVLYHEKLIRLDETHPGLNLQLQNGFFGIKRTKKDFSRQAVDLTLEQTINADVANKLTGISYLTNSIAARQRLDQLLLGIWANAQRNVDNFIKKNNNWLQGTFGQPAVAQRFGRPPTALAELSERSKRGKTEELRGKTEELRSTTSEEMLLHAAKITLQTSGKRTASQMLKEMVVSSKQKLKKGEMVAQGSNTGIFVEKWRDKRDVTMLNTKFVPGIIKIRKRSGEIQKPKLVVEYNKYKSYIDISEPDPYSTDEDSDYVPSAEYYKNNSSCDEDDENNSPSGRTRQRNPQNWKRDEVKQKRVKCQQYISNGKTRGNENRYEDPSYLETYEVNYNDQDLEQQE</sequence>
<dbReference type="PANTHER" id="PTHR47018:SF3">
    <property type="entry name" value="MYCBP-ASSOCIATED PROTEIN"/>
    <property type="match status" value="1"/>
</dbReference>
<feature type="region of interest" description="Disordered" evidence="1">
    <location>
        <begin position="30"/>
        <end position="53"/>
    </location>
</feature>
<proteinExistence type="predicted"/>
<dbReference type="EMBL" id="JANEYF010000935">
    <property type="protein sequence ID" value="KAJ8966822.1"/>
    <property type="molecule type" value="Genomic_DNA"/>
</dbReference>